<dbReference type="Pfam" id="PF07715">
    <property type="entry name" value="Plug"/>
    <property type="match status" value="1"/>
</dbReference>
<keyword evidence="8" id="KW-0408">Iron</keyword>
<evidence type="ECO:0000259" key="18">
    <source>
        <dbReference type="Pfam" id="PF07715"/>
    </source>
</evidence>
<dbReference type="GO" id="GO:0009279">
    <property type="term" value="C:cell outer membrane"/>
    <property type="evidence" value="ECO:0007669"/>
    <property type="project" value="UniProtKB-SubCell"/>
</dbReference>
<keyword evidence="4 14" id="KW-1134">Transmembrane beta strand</keyword>
<dbReference type="CDD" id="cd01347">
    <property type="entry name" value="ligand_gated_channel"/>
    <property type="match status" value="1"/>
</dbReference>
<dbReference type="PATRIC" id="fig|413882.6.peg.2894"/>
<protein>
    <submittedName>
        <fullName evidence="19">Ferrichrome-iron receptor</fullName>
    </submittedName>
</protein>
<keyword evidence="3 14" id="KW-0813">Transport</keyword>
<organism evidence="19 20">
    <name type="scientific">Caldimonas brevitalea</name>
    <dbReference type="NCBI Taxonomy" id="413882"/>
    <lineage>
        <taxon>Bacteria</taxon>
        <taxon>Pseudomonadati</taxon>
        <taxon>Pseudomonadota</taxon>
        <taxon>Betaproteobacteria</taxon>
        <taxon>Burkholderiales</taxon>
        <taxon>Sphaerotilaceae</taxon>
        <taxon>Caldimonas</taxon>
    </lineage>
</organism>
<keyword evidence="5" id="KW-0410">Iron transport</keyword>
<evidence type="ECO:0000256" key="10">
    <source>
        <dbReference type="ARBA" id="ARBA00023077"/>
    </source>
</evidence>
<reference evidence="19 20" key="1">
    <citation type="submission" date="2015-05" db="EMBL/GenBank/DDBJ databases">
        <authorList>
            <person name="Tang B."/>
            <person name="Yu Y."/>
        </authorList>
    </citation>
    <scope>NUCLEOTIDE SEQUENCE [LARGE SCALE GENOMIC DNA]</scope>
    <source>
        <strain evidence="19 20">DSM 7029</strain>
    </source>
</reference>
<dbReference type="FunFam" id="2.40.170.20:FF:000005">
    <property type="entry name" value="TonB-dependent siderophore receptor"/>
    <property type="match status" value="1"/>
</dbReference>
<gene>
    <name evidence="19" type="ORF">AAW51_2772</name>
</gene>
<dbReference type="STRING" id="413882.AAW51_2772"/>
<feature type="chain" id="PRO_5005183994" evidence="16">
    <location>
        <begin position="25"/>
        <end position="704"/>
    </location>
</feature>
<keyword evidence="10 15" id="KW-0798">TonB box</keyword>
<dbReference type="InterPro" id="IPR012910">
    <property type="entry name" value="Plug_dom"/>
</dbReference>
<sequence>MHSYKKLKLSAIASACCLLAEVHAQEAPVVTPPAAPSAAALPTVRVTGERDIAQRAERAASTTKGSTPLINTPMSVQVVSQPLIEDRQANTLREALETVSGVFAGSTSVHEDIIVRGFPVYQSYRNGIRTNRFGPTELANAERVEVLKGPSSTQFGRGDISGMFNVITKKPQAQPYFSLQQQVGSEDFYQTHVDATGSLNADSTLLYRVNAVYEDAGSFRDFIDTKRTFVAPTLSWRPNADVQFNLELEHAKHDSPIDRGIVAVGNRPADVPRGRNLGEDFTEHENESTLLSLDGSQKLDATWTLRQNLLIERGRGNGLEYQHALVDDVRTVGREPRRIERRDIDTEFISLELAGTPTWGGVSHDFVVGAEHARSKRVFEFWTGEQDAIDLFEPVYRDAVPDTPTLAVDMTNRSKAWGVYVQDQISLTPQFKLLLGGRYDDAEETSDDHTGAGNTEARDKRFSPRVGLVFSPAAWWSVYGSYTESLSEANTDSSTPGGSFDPVIGKQFEIGFKTETTDKRLFTTVALYQLTKQNMPIYRGDVFAPIGEARSRGLEWDVGGRVTPHLNLTASYAYTTTKVTDGTVDSEGVIGTQGKRLYGVPRHALKLFTRWDQQAGGTQGLSLGAGMVALSQQEVDVENTAQIPGYARVDLMAAYKWRQSGLRWTAQVNMLNAADKTYYLPSGSRNEIAVGRPRTVLASLRAEY</sequence>
<evidence type="ECO:0000256" key="8">
    <source>
        <dbReference type="ARBA" id="ARBA00023004"/>
    </source>
</evidence>
<keyword evidence="7 16" id="KW-0732">Signal</keyword>
<comment type="similarity">
    <text evidence="2 14 15">Belongs to the TonB-dependent receptor family.</text>
</comment>
<dbReference type="PROSITE" id="PS52016">
    <property type="entry name" value="TONB_DEPENDENT_REC_3"/>
    <property type="match status" value="1"/>
</dbReference>
<dbReference type="InterPro" id="IPR039426">
    <property type="entry name" value="TonB-dep_rcpt-like"/>
</dbReference>
<keyword evidence="11 14" id="KW-0472">Membrane</keyword>
<dbReference type="SUPFAM" id="SSF56935">
    <property type="entry name" value="Porins"/>
    <property type="match status" value="1"/>
</dbReference>
<evidence type="ECO:0000256" key="1">
    <source>
        <dbReference type="ARBA" id="ARBA00004571"/>
    </source>
</evidence>
<dbReference type="GO" id="GO:0015344">
    <property type="term" value="F:siderophore uptake transmembrane transporter activity"/>
    <property type="evidence" value="ECO:0007669"/>
    <property type="project" value="TreeGrafter"/>
</dbReference>
<name>A0A0G3BN94_9BURK</name>
<dbReference type="AlphaFoldDB" id="A0A0G3BN94"/>
<keyword evidence="12 19" id="KW-0675">Receptor</keyword>
<dbReference type="InterPro" id="IPR036942">
    <property type="entry name" value="Beta-barrel_TonB_sf"/>
</dbReference>
<evidence type="ECO:0000256" key="2">
    <source>
        <dbReference type="ARBA" id="ARBA00009810"/>
    </source>
</evidence>
<keyword evidence="9" id="KW-0406">Ion transport</keyword>
<evidence type="ECO:0000313" key="19">
    <source>
        <dbReference type="EMBL" id="AKJ29463.1"/>
    </source>
</evidence>
<dbReference type="EMBL" id="CP011371">
    <property type="protein sequence ID" value="AKJ29463.1"/>
    <property type="molecule type" value="Genomic_DNA"/>
</dbReference>
<dbReference type="InterPro" id="IPR037066">
    <property type="entry name" value="Plug_dom_sf"/>
</dbReference>
<evidence type="ECO:0000313" key="20">
    <source>
        <dbReference type="Proteomes" id="UP000035352"/>
    </source>
</evidence>
<dbReference type="Pfam" id="PF00593">
    <property type="entry name" value="TonB_dep_Rec_b-barrel"/>
    <property type="match status" value="1"/>
</dbReference>
<evidence type="ECO:0000256" key="3">
    <source>
        <dbReference type="ARBA" id="ARBA00022448"/>
    </source>
</evidence>
<evidence type="ECO:0000256" key="7">
    <source>
        <dbReference type="ARBA" id="ARBA00022729"/>
    </source>
</evidence>
<keyword evidence="20" id="KW-1185">Reference proteome</keyword>
<dbReference type="Gene3D" id="2.40.170.20">
    <property type="entry name" value="TonB-dependent receptor, beta-barrel domain"/>
    <property type="match status" value="1"/>
</dbReference>
<evidence type="ECO:0000256" key="9">
    <source>
        <dbReference type="ARBA" id="ARBA00023065"/>
    </source>
</evidence>
<evidence type="ECO:0000256" key="6">
    <source>
        <dbReference type="ARBA" id="ARBA00022692"/>
    </source>
</evidence>
<evidence type="ECO:0000256" key="4">
    <source>
        <dbReference type="ARBA" id="ARBA00022452"/>
    </source>
</evidence>
<dbReference type="NCBIfam" id="TIGR01783">
    <property type="entry name" value="TonB-siderophor"/>
    <property type="match status" value="1"/>
</dbReference>
<evidence type="ECO:0000256" key="12">
    <source>
        <dbReference type="ARBA" id="ARBA00023170"/>
    </source>
</evidence>
<evidence type="ECO:0000256" key="15">
    <source>
        <dbReference type="RuleBase" id="RU003357"/>
    </source>
</evidence>
<dbReference type="PANTHER" id="PTHR32552">
    <property type="entry name" value="FERRICHROME IRON RECEPTOR-RELATED"/>
    <property type="match status" value="1"/>
</dbReference>
<dbReference type="OrthoDB" id="9790771at2"/>
<dbReference type="Gene3D" id="2.170.130.10">
    <property type="entry name" value="TonB-dependent receptor, plug domain"/>
    <property type="match status" value="1"/>
</dbReference>
<feature type="domain" description="TonB-dependent receptor plug" evidence="18">
    <location>
        <begin position="69"/>
        <end position="162"/>
    </location>
</feature>
<dbReference type="GO" id="GO:0015891">
    <property type="term" value="P:siderophore transport"/>
    <property type="evidence" value="ECO:0007669"/>
    <property type="project" value="InterPro"/>
</dbReference>
<dbReference type="KEGG" id="pbh:AAW51_2772"/>
<feature type="domain" description="TonB-dependent receptor-like beta-barrel" evidence="17">
    <location>
        <begin position="236"/>
        <end position="669"/>
    </location>
</feature>
<accession>A0A0G3BN94</accession>
<keyword evidence="13 14" id="KW-0998">Cell outer membrane</keyword>
<dbReference type="Proteomes" id="UP000035352">
    <property type="component" value="Chromosome"/>
</dbReference>
<dbReference type="InterPro" id="IPR000531">
    <property type="entry name" value="Beta-barrel_TonB"/>
</dbReference>
<evidence type="ECO:0000256" key="5">
    <source>
        <dbReference type="ARBA" id="ARBA00022496"/>
    </source>
</evidence>
<evidence type="ECO:0000256" key="14">
    <source>
        <dbReference type="PROSITE-ProRule" id="PRU01360"/>
    </source>
</evidence>
<dbReference type="PANTHER" id="PTHR32552:SF68">
    <property type="entry name" value="FERRICHROME OUTER MEMBRANE TRANSPORTER_PHAGE RECEPTOR"/>
    <property type="match status" value="1"/>
</dbReference>
<comment type="subcellular location">
    <subcellularLocation>
        <location evidence="1 14">Cell outer membrane</location>
        <topology evidence="1 14">Multi-pass membrane protein</topology>
    </subcellularLocation>
</comment>
<evidence type="ECO:0000256" key="13">
    <source>
        <dbReference type="ARBA" id="ARBA00023237"/>
    </source>
</evidence>
<proteinExistence type="inferred from homology"/>
<dbReference type="InterPro" id="IPR010105">
    <property type="entry name" value="TonB_sidphr_rcpt"/>
</dbReference>
<feature type="signal peptide" evidence="16">
    <location>
        <begin position="1"/>
        <end position="24"/>
    </location>
</feature>
<evidence type="ECO:0000259" key="17">
    <source>
        <dbReference type="Pfam" id="PF00593"/>
    </source>
</evidence>
<dbReference type="GO" id="GO:0038023">
    <property type="term" value="F:signaling receptor activity"/>
    <property type="evidence" value="ECO:0007669"/>
    <property type="project" value="InterPro"/>
</dbReference>
<evidence type="ECO:0000256" key="11">
    <source>
        <dbReference type="ARBA" id="ARBA00023136"/>
    </source>
</evidence>
<keyword evidence="6 14" id="KW-0812">Transmembrane</keyword>
<dbReference type="RefSeq" id="WP_053013555.1">
    <property type="nucleotide sequence ID" value="NZ_CP011371.1"/>
</dbReference>
<evidence type="ECO:0000256" key="16">
    <source>
        <dbReference type="SAM" id="SignalP"/>
    </source>
</evidence>